<dbReference type="Proteomes" id="UP000703661">
    <property type="component" value="Unassembled WGS sequence"/>
</dbReference>
<sequence>MRTATFFAFFLAMFALICSAVSAETSLEPRATKDVGAAFEGTLDLLVKEHSDIVLKAYADVCTDADLSTAISSNLRVQISGLINFDFGLGSKFSSALHASVKAAVKKEVDAHIKAEFSANLRVNMAAIITKRCPNHDAACIKLEAKFIVKDAVKLTTKASAKISDKISSKLAVKIKSAIDIEVKKFSINLLLIKINVSGDLDVSDSVSLRFKSAAGLCAQACIDISAKEISKIKTICSA</sequence>
<evidence type="ECO:0000256" key="1">
    <source>
        <dbReference type="SAM" id="SignalP"/>
    </source>
</evidence>
<keyword evidence="3" id="KW-1185">Reference proteome</keyword>
<comment type="caution">
    <text evidence="2">The sequence shown here is derived from an EMBL/GenBank/DDBJ whole genome shotgun (WGS) entry which is preliminary data.</text>
</comment>
<evidence type="ECO:0000313" key="3">
    <source>
        <dbReference type="Proteomes" id="UP000703661"/>
    </source>
</evidence>
<protein>
    <submittedName>
        <fullName evidence="2">Uncharacterized protein</fullName>
    </submittedName>
</protein>
<organism evidence="2 3">
    <name type="scientific">Entomortierella chlamydospora</name>
    <dbReference type="NCBI Taxonomy" id="101097"/>
    <lineage>
        <taxon>Eukaryota</taxon>
        <taxon>Fungi</taxon>
        <taxon>Fungi incertae sedis</taxon>
        <taxon>Mucoromycota</taxon>
        <taxon>Mortierellomycotina</taxon>
        <taxon>Mortierellomycetes</taxon>
        <taxon>Mortierellales</taxon>
        <taxon>Mortierellaceae</taxon>
        <taxon>Entomortierella</taxon>
    </lineage>
</organism>
<dbReference type="OrthoDB" id="2420389at2759"/>
<name>A0A9P6T1W9_9FUNG</name>
<feature type="signal peptide" evidence="1">
    <location>
        <begin position="1"/>
        <end position="23"/>
    </location>
</feature>
<reference evidence="2" key="1">
    <citation type="journal article" date="2020" name="Fungal Divers.">
        <title>Resolving the Mortierellaceae phylogeny through synthesis of multi-gene phylogenetics and phylogenomics.</title>
        <authorList>
            <person name="Vandepol N."/>
            <person name="Liber J."/>
            <person name="Desiro A."/>
            <person name="Na H."/>
            <person name="Kennedy M."/>
            <person name="Barry K."/>
            <person name="Grigoriev I.V."/>
            <person name="Miller A.N."/>
            <person name="O'Donnell K."/>
            <person name="Stajich J.E."/>
            <person name="Bonito G."/>
        </authorList>
    </citation>
    <scope>NUCLEOTIDE SEQUENCE</scope>
    <source>
        <strain evidence="2">NRRL 2769</strain>
    </source>
</reference>
<gene>
    <name evidence="2" type="ORF">BGZ80_006522</name>
</gene>
<accession>A0A9P6T1W9</accession>
<feature type="chain" id="PRO_5040330740" evidence="1">
    <location>
        <begin position="24"/>
        <end position="239"/>
    </location>
</feature>
<proteinExistence type="predicted"/>
<dbReference type="AlphaFoldDB" id="A0A9P6T1W9"/>
<evidence type="ECO:0000313" key="2">
    <source>
        <dbReference type="EMBL" id="KAG0018949.1"/>
    </source>
</evidence>
<dbReference type="EMBL" id="JAAAID010000322">
    <property type="protein sequence ID" value="KAG0018949.1"/>
    <property type="molecule type" value="Genomic_DNA"/>
</dbReference>
<keyword evidence="1" id="KW-0732">Signal</keyword>